<evidence type="ECO:0000256" key="3">
    <source>
        <dbReference type="PROSITE-ProRule" id="PRU00464"/>
    </source>
</evidence>
<dbReference type="CDD" id="cd01277">
    <property type="entry name" value="HINT_subgroup"/>
    <property type="match status" value="1"/>
</dbReference>
<dbReference type="GO" id="GO:0009117">
    <property type="term" value="P:nucleotide metabolic process"/>
    <property type="evidence" value="ECO:0007669"/>
    <property type="project" value="TreeGrafter"/>
</dbReference>
<protein>
    <submittedName>
        <fullName evidence="5">Putative histidine triad nucleotide-binding protein</fullName>
    </submittedName>
</protein>
<dbReference type="EMBL" id="LBWS01000014">
    <property type="protein sequence ID" value="KKR14917.1"/>
    <property type="molecule type" value="Genomic_DNA"/>
</dbReference>
<dbReference type="PROSITE" id="PS00892">
    <property type="entry name" value="HIT_1"/>
    <property type="match status" value="1"/>
</dbReference>
<dbReference type="SUPFAM" id="SSF54197">
    <property type="entry name" value="HIT-like"/>
    <property type="match status" value="1"/>
</dbReference>
<evidence type="ECO:0000256" key="1">
    <source>
        <dbReference type="PIRSR" id="PIRSR601310-1"/>
    </source>
</evidence>
<dbReference type="PANTHER" id="PTHR46648:SF1">
    <property type="entry name" value="ADENOSINE 5'-MONOPHOSPHORAMIDASE HNT1"/>
    <property type="match status" value="1"/>
</dbReference>
<dbReference type="InterPro" id="IPR039384">
    <property type="entry name" value="HINT"/>
</dbReference>
<accession>A0A0G0RMS9</accession>
<feature type="short sequence motif" description="Histidine triad motif" evidence="2 3">
    <location>
        <begin position="96"/>
        <end position="100"/>
    </location>
</feature>
<evidence type="ECO:0000313" key="6">
    <source>
        <dbReference type="Proteomes" id="UP000034048"/>
    </source>
</evidence>
<dbReference type="Gene3D" id="3.30.428.10">
    <property type="entry name" value="HIT-like"/>
    <property type="match status" value="1"/>
</dbReference>
<gene>
    <name evidence="5" type="ORF">UT42_C0014G0002</name>
</gene>
<reference evidence="5 6" key="1">
    <citation type="journal article" date="2015" name="Nature">
        <title>rRNA introns, odd ribosomes, and small enigmatic genomes across a large radiation of phyla.</title>
        <authorList>
            <person name="Brown C.T."/>
            <person name="Hug L.A."/>
            <person name="Thomas B.C."/>
            <person name="Sharon I."/>
            <person name="Castelle C.J."/>
            <person name="Singh A."/>
            <person name="Wilkins M.J."/>
            <person name="Williams K.H."/>
            <person name="Banfield J.F."/>
        </authorList>
    </citation>
    <scope>NUCLEOTIDE SEQUENCE [LARGE SCALE GENOMIC DNA]</scope>
</reference>
<sequence length="134" mass="14964">MECIFCKIIKNEIPSQLIYEDDYTMAFLDIAPVLPGHVLVVPKKHVATLGAMDDVILCHTMNTVQKIAEAMKEALGARGYNITINNGEAAGQLIDHFHLHVIPRHKKEELDLWAQGKYETGEAESIAKKIKAKL</sequence>
<name>A0A0G0RMS9_9BACT</name>
<dbReference type="AlphaFoldDB" id="A0A0G0RMS9"/>
<evidence type="ECO:0000313" key="5">
    <source>
        <dbReference type="EMBL" id="KKR14917.1"/>
    </source>
</evidence>
<dbReference type="GO" id="GO:0003824">
    <property type="term" value="F:catalytic activity"/>
    <property type="evidence" value="ECO:0007669"/>
    <property type="project" value="InterPro"/>
</dbReference>
<dbReference type="PRINTS" id="PR00332">
    <property type="entry name" value="HISTRIAD"/>
</dbReference>
<dbReference type="InterPro" id="IPR019808">
    <property type="entry name" value="Histidine_triad_CS"/>
</dbReference>
<dbReference type="Pfam" id="PF01230">
    <property type="entry name" value="HIT"/>
    <property type="match status" value="1"/>
</dbReference>
<dbReference type="InterPro" id="IPR001310">
    <property type="entry name" value="Histidine_triad_HIT"/>
</dbReference>
<organism evidence="5 6">
    <name type="scientific">Candidatus Falkowbacteria bacterium GW2011_GWA2_39_24</name>
    <dbReference type="NCBI Taxonomy" id="1618634"/>
    <lineage>
        <taxon>Bacteria</taxon>
        <taxon>Candidatus Falkowiibacteriota</taxon>
    </lineage>
</organism>
<comment type="caution">
    <text evidence="5">The sequence shown here is derived from an EMBL/GenBank/DDBJ whole genome shotgun (WGS) entry which is preliminary data.</text>
</comment>
<dbReference type="InterPro" id="IPR011146">
    <property type="entry name" value="HIT-like"/>
</dbReference>
<dbReference type="PANTHER" id="PTHR46648">
    <property type="entry name" value="HIT FAMILY PROTEIN 1"/>
    <property type="match status" value="1"/>
</dbReference>
<feature type="domain" description="HIT" evidence="4">
    <location>
        <begin position="4"/>
        <end position="112"/>
    </location>
</feature>
<dbReference type="InterPro" id="IPR036265">
    <property type="entry name" value="HIT-like_sf"/>
</dbReference>
<evidence type="ECO:0000256" key="2">
    <source>
        <dbReference type="PIRSR" id="PIRSR601310-3"/>
    </source>
</evidence>
<dbReference type="Proteomes" id="UP000034048">
    <property type="component" value="Unassembled WGS sequence"/>
</dbReference>
<dbReference type="PROSITE" id="PS51084">
    <property type="entry name" value="HIT_2"/>
    <property type="match status" value="1"/>
</dbReference>
<feature type="active site" description="Tele-AMP-histidine intermediate" evidence="1">
    <location>
        <position position="98"/>
    </location>
</feature>
<evidence type="ECO:0000259" key="4">
    <source>
        <dbReference type="PROSITE" id="PS51084"/>
    </source>
</evidence>
<proteinExistence type="predicted"/>